<dbReference type="AlphaFoldDB" id="A0A8T0ET05"/>
<evidence type="ECO:0000259" key="4">
    <source>
        <dbReference type="Pfam" id="PF00733"/>
    </source>
</evidence>
<proteinExistence type="predicted"/>
<reference evidence="5" key="2">
    <citation type="submission" date="2020-06" db="EMBL/GenBank/DDBJ databases">
        <authorList>
            <person name="Sheffer M."/>
        </authorList>
    </citation>
    <scope>NUCLEOTIDE SEQUENCE</scope>
</reference>
<dbReference type="InterPro" id="IPR014729">
    <property type="entry name" value="Rossmann-like_a/b/a_fold"/>
</dbReference>
<dbReference type="InterPro" id="IPR051857">
    <property type="entry name" value="Asn_synthetase_domain"/>
</dbReference>
<dbReference type="EMBL" id="JABXBU010002072">
    <property type="protein sequence ID" value="KAF8778578.1"/>
    <property type="molecule type" value="Genomic_DNA"/>
</dbReference>
<gene>
    <name evidence="5" type="ORF">HNY73_015284</name>
</gene>
<dbReference type="SUPFAM" id="SSF56235">
    <property type="entry name" value="N-terminal nucleophile aminohydrolases (Ntn hydrolases)"/>
    <property type="match status" value="1"/>
</dbReference>
<sequence>MCGICFSLVFNERSTCDEHRNHVSEILLDRLKRRGPNHFETLSSSFSNVLDLCFISSVLQLRGSSPSLQPVTDSFGNILLWNGEIFDETLVKECQSDTKFLSEKLFNCTGPSDVLSVIESIKGPFAFVFYQSNGLLWFGRDVFGRRSLLCRSEPAAFYLCSISDASDEWQEVSARGVYCLDLKQTSTKDSFIIYLYPWSSTPSGSCLSQNSDEASTGVILTVKSEKSIKNPISNILNKSFPSDDLLNLFKFPEENMKNKKWNEDYIFKEFLEMSEMSGPLLEFEEVLSNAVKKRVQNHQHICKKCYTLINDTQKYFSCDHASVGVLFSGGLDSIVIACLADRHLKSNEPIDLLNVAFASNMNLKKLTAANKLSAYETPDRITGRNGAMALRKICPNRIWNFVEVNITEEDLINERRDTISHLLRPSYTVLDDSIGCALWFASHGKGILASDKGCENYSSPVRVLLVGMGADEQLGGYSRHRAKFNSFGWPGLIEELTLELDRISSRNLGRDDSEGHSQRKVEIWPRNQKNLFRP</sequence>
<accession>A0A8T0ET05</accession>
<dbReference type="InterPro" id="IPR029055">
    <property type="entry name" value="Ntn_hydrolases_N"/>
</dbReference>
<feature type="domain" description="Asparagine synthetase" evidence="4">
    <location>
        <begin position="321"/>
        <end position="504"/>
    </location>
</feature>
<name>A0A8T0ET05_ARGBR</name>
<dbReference type="Proteomes" id="UP000807504">
    <property type="component" value="Unassembled WGS sequence"/>
</dbReference>
<dbReference type="SUPFAM" id="SSF52402">
    <property type="entry name" value="Adenine nucleotide alpha hydrolases-like"/>
    <property type="match status" value="1"/>
</dbReference>
<dbReference type="GO" id="GO:0004066">
    <property type="term" value="F:asparagine synthase (glutamine-hydrolyzing) activity"/>
    <property type="evidence" value="ECO:0007669"/>
    <property type="project" value="InterPro"/>
</dbReference>
<evidence type="ECO:0000313" key="5">
    <source>
        <dbReference type="EMBL" id="KAF8778578.1"/>
    </source>
</evidence>
<dbReference type="PANTHER" id="PTHR45937:SF1">
    <property type="entry name" value="ASPARAGINE SYNTHETASE DOMAIN-CONTAINING PROTEIN 1"/>
    <property type="match status" value="1"/>
</dbReference>
<dbReference type="InterPro" id="IPR001962">
    <property type="entry name" value="Asn_synthase"/>
</dbReference>
<evidence type="ECO:0000256" key="3">
    <source>
        <dbReference type="ARBA" id="ARBA00022962"/>
    </source>
</evidence>
<keyword evidence="1" id="KW-0028">Amino-acid biosynthesis</keyword>
<keyword evidence="3" id="KW-0315">Glutamine amidotransferase</keyword>
<dbReference type="Gene3D" id="3.40.50.620">
    <property type="entry name" value="HUPs"/>
    <property type="match status" value="1"/>
</dbReference>
<protein>
    <submittedName>
        <fullName evidence="5">Asparagine synthetase domain-containing</fullName>
    </submittedName>
</protein>
<dbReference type="Pfam" id="PF00733">
    <property type="entry name" value="Asn_synthase"/>
    <property type="match status" value="1"/>
</dbReference>
<keyword evidence="6" id="KW-1185">Reference proteome</keyword>
<keyword evidence="2" id="KW-0061">Asparagine biosynthesis</keyword>
<dbReference type="Gene3D" id="3.60.20.10">
    <property type="entry name" value="Glutamine Phosphoribosylpyrophosphate, subunit 1, domain 1"/>
    <property type="match status" value="1"/>
</dbReference>
<evidence type="ECO:0000256" key="1">
    <source>
        <dbReference type="ARBA" id="ARBA00022605"/>
    </source>
</evidence>
<dbReference type="PANTHER" id="PTHR45937">
    <property type="entry name" value="ASPARAGINE SYNTHETASE DOMAIN-CONTAINING PROTEIN 1"/>
    <property type="match status" value="1"/>
</dbReference>
<comment type="caution">
    <text evidence="5">The sequence shown here is derived from an EMBL/GenBank/DDBJ whole genome shotgun (WGS) entry which is preliminary data.</text>
</comment>
<reference evidence="5" key="1">
    <citation type="journal article" date="2020" name="bioRxiv">
        <title>Chromosome-level reference genome of the European wasp spider Argiope bruennichi: a resource for studies on range expansion and evolutionary adaptation.</title>
        <authorList>
            <person name="Sheffer M.M."/>
            <person name="Hoppe A."/>
            <person name="Krehenwinkel H."/>
            <person name="Uhl G."/>
            <person name="Kuss A.W."/>
            <person name="Jensen L."/>
            <person name="Jensen C."/>
            <person name="Gillespie R.G."/>
            <person name="Hoff K.J."/>
            <person name="Prost S."/>
        </authorList>
    </citation>
    <scope>NUCLEOTIDE SEQUENCE</scope>
</reference>
<dbReference type="GO" id="GO:0006529">
    <property type="term" value="P:asparagine biosynthetic process"/>
    <property type="evidence" value="ECO:0007669"/>
    <property type="project" value="UniProtKB-KW"/>
</dbReference>
<organism evidence="5 6">
    <name type="scientific">Argiope bruennichi</name>
    <name type="common">Wasp spider</name>
    <name type="synonym">Aranea bruennichi</name>
    <dbReference type="NCBI Taxonomy" id="94029"/>
    <lineage>
        <taxon>Eukaryota</taxon>
        <taxon>Metazoa</taxon>
        <taxon>Ecdysozoa</taxon>
        <taxon>Arthropoda</taxon>
        <taxon>Chelicerata</taxon>
        <taxon>Arachnida</taxon>
        <taxon>Araneae</taxon>
        <taxon>Araneomorphae</taxon>
        <taxon>Entelegynae</taxon>
        <taxon>Araneoidea</taxon>
        <taxon>Araneidae</taxon>
        <taxon>Argiope</taxon>
    </lineage>
</organism>
<evidence type="ECO:0000256" key="2">
    <source>
        <dbReference type="ARBA" id="ARBA00022888"/>
    </source>
</evidence>
<dbReference type="CDD" id="cd01991">
    <property type="entry name" value="Asn_synthase_B_C"/>
    <property type="match status" value="1"/>
</dbReference>
<evidence type="ECO:0000313" key="6">
    <source>
        <dbReference type="Proteomes" id="UP000807504"/>
    </source>
</evidence>